<evidence type="ECO:0000259" key="4">
    <source>
        <dbReference type="Pfam" id="PF01048"/>
    </source>
</evidence>
<feature type="repeat" description="WD" evidence="3">
    <location>
        <begin position="955"/>
        <end position="996"/>
    </location>
</feature>
<feature type="repeat" description="WD" evidence="3">
    <location>
        <begin position="1501"/>
        <end position="1542"/>
    </location>
</feature>
<dbReference type="InterPro" id="IPR036322">
    <property type="entry name" value="WD40_repeat_dom_sf"/>
</dbReference>
<dbReference type="CDD" id="cd00200">
    <property type="entry name" value="WD40"/>
    <property type="match status" value="3"/>
</dbReference>
<dbReference type="InterPro" id="IPR015943">
    <property type="entry name" value="WD40/YVTN_repeat-like_dom_sf"/>
</dbReference>
<keyword evidence="7" id="KW-1185">Reference proteome</keyword>
<dbReference type="Gene3D" id="2.130.10.10">
    <property type="entry name" value="YVTN repeat-like/Quinoprotein amine dehydrogenase"/>
    <property type="match status" value="8"/>
</dbReference>
<dbReference type="InterPro" id="IPR001680">
    <property type="entry name" value="WD40_rpt"/>
</dbReference>
<dbReference type="InterPro" id="IPR019775">
    <property type="entry name" value="WD40_repeat_CS"/>
</dbReference>
<dbReference type="SUPFAM" id="SSF52540">
    <property type="entry name" value="P-loop containing nucleoside triphosphate hydrolases"/>
    <property type="match status" value="1"/>
</dbReference>
<dbReference type="FunFam" id="2.130.10.10:FF:000228">
    <property type="entry name" value="COMPASS-like H3K4 histone methylase component WDR5A"/>
    <property type="match status" value="1"/>
</dbReference>
<dbReference type="Gene3D" id="3.40.50.1580">
    <property type="entry name" value="Nucleoside phosphorylase domain"/>
    <property type="match status" value="1"/>
</dbReference>
<evidence type="ECO:0000256" key="3">
    <source>
        <dbReference type="PROSITE-ProRule" id="PRU00221"/>
    </source>
</evidence>
<dbReference type="PROSITE" id="PS00678">
    <property type="entry name" value="WD_REPEATS_1"/>
    <property type="match status" value="15"/>
</dbReference>
<dbReference type="SUPFAM" id="SSF53167">
    <property type="entry name" value="Purine and uridine phosphorylases"/>
    <property type="match status" value="1"/>
</dbReference>
<feature type="repeat" description="WD" evidence="3">
    <location>
        <begin position="1207"/>
        <end position="1248"/>
    </location>
</feature>
<protein>
    <submittedName>
        <fullName evidence="6">Putative WD repeat-containing protein alr3466</fullName>
    </submittedName>
</protein>
<feature type="repeat" description="WD" evidence="3">
    <location>
        <begin position="1543"/>
        <end position="1584"/>
    </location>
</feature>
<evidence type="ECO:0000256" key="2">
    <source>
        <dbReference type="ARBA" id="ARBA00022737"/>
    </source>
</evidence>
<dbReference type="GO" id="GO:0009116">
    <property type="term" value="P:nucleoside metabolic process"/>
    <property type="evidence" value="ECO:0007669"/>
    <property type="project" value="InterPro"/>
</dbReference>
<dbReference type="EMBL" id="CVMT01000015">
    <property type="protein sequence ID" value="CRG92733.1"/>
    <property type="molecule type" value="Genomic_DNA"/>
</dbReference>
<proteinExistence type="predicted"/>
<feature type="repeat" description="WD" evidence="3">
    <location>
        <begin position="1417"/>
        <end position="1458"/>
    </location>
</feature>
<dbReference type="Pfam" id="PF24883">
    <property type="entry name" value="NPHP3_N"/>
    <property type="match status" value="1"/>
</dbReference>
<dbReference type="Pfam" id="PF01048">
    <property type="entry name" value="PNP_UDP_1"/>
    <property type="match status" value="1"/>
</dbReference>
<feature type="repeat" description="WD" evidence="3">
    <location>
        <begin position="1039"/>
        <end position="1080"/>
    </location>
</feature>
<dbReference type="PROSITE" id="PS50082">
    <property type="entry name" value="WD_REPEATS_2"/>
    <property type="match status" value="15"/>
</dbReference>
<dbReference type="PROSITE" id="PS50294">
    <property type="entry name" value="WD_REPEATS_REGION"/>
    <property type="match status" value="15"/>
</dbReference>
<sequence length="1658" mass="185171">MATRRQPRLDQYTVGWVSALPIELAAAQEMLDDSHDTRFRNASDTNIYTLGRIGRHNVVIACLPYSQMGTNSAAVVASQMKSTFPTIQFIFMVGIGGGVPHPDRDIRLGDVVVSQSNTSRAGVIQYDFGKATKSGFQRTGFLNNPPPLLLKAIAQLEANHNRERIRFLDYVSQLSTLEKFKKEAAGPDLLFRANYEHVDGDACAQCSEGYLVKRKPRDKNIVVHYGTIASGNQVVKNALKRDKLSSELGGVLCFEMEAAGLMNDFPCLVIRGICDYSDSHKNKGWQGYAAGTAAAYTKELLSVIPPIKELTPPTSAKVIAERDDILNQLPYAVDAPFNSYKRRHDPVCLRNTRVNVLHKIKEWIHQQDEPLFWLNGLAGTGKSTIARTIARESDETGILGASFFFSRGGGDVGVAQKFVTSIARQLALQSPILREYICDTVQQHQDIAHRSLVDQWHWLVTKPLSKIEGVSYPPVLIVIDALDECDNDDDIMIILRLLAEAQPDVRMQLRFFLTSRPEVPVRRVLNKLPENRRQNLVLHEIVIETNNDLSIFFKEKLAEIAESHNLGAGWPGRTTIQTLIDRASGLFIWAATACRFIDDGKQFASVRLSAILQNEGTGNRPQDHLDNIYITVFLHSISTSYTKEEQSIAYSLLRYVLGSIVVLFSQLPMDSVATLLGLTGQDIYGTLKDLHSILAIPDKAHLSLRLHHPSLRNFLLDEQRCANPNLHVNEKDAHRWLLISCIRLMSVALKKDICGLHAPGTSVETVPNHQIEQCLPPELQYACLYWGQHLFKSGSSVYDNDFIHQFVQEHLLHWLEALSLMGRVPEAILVMNSLSHMLTDECPCFRDFIQDAKRFVQYNQYCLQQTPLQVYFSALVFAPVKSIIRNQFKEEPLQWIRRIPEISVDWSQCLQTLEGHSGGVNSVAFTSDGKMLASASDDNTIRLWDITTGQCMQILEGHSDSVNSVTFISDRKMLVSTSYDKTICLWDTTTGQCMQTLEGHSDRVNSVAFTSDGKMLASASNDKTIRLWDITTGQCMQTLKGHSGGVNSVAFTSDGKTLASASHDKTIRLWDITTGQCMQTLKGHSGGVNSVAFTSDGKMLASASNDKTIRLWDTTTGQCMQTLEGHRNWVNSITFISDRKILASTSYDKTIRLWDTTTGQCMQILEGHRNWINSVAFTSNSKMLASASNDKTIRLWDITTGQCMQILEGHSDGVISVAFTSDGKTLASASHDKTIRLWDITTGQCMQTLEGHSGMVISVAFTSDRKMLASTSYDKTIRLWDTTTGQCMQTLEGHSDRVYSVAFTSDRKILASTSYDKTIRLWDTTTGQCMQTLEGHSGWINSAVFTSDGKMLASTSNDKTIRLWDTTTGQCMQTLEGYSDGDISATFTSDGKMLDSTSHGNTILFQDITTDLRMQTLEGHSDRVTSVAFTSDGKILASTSFDKTIRFWDTTTGQCMQTLEGHRDWVTSVTFISDGKTLASTSYDKTIRLWDITTGQCMQILEGHSDGVISVTFTSDRKMLASASNDKTIRLWDTTTGQCMQTLESHRDWVTSVAFTSDGKMLASTSYDKTIRLWDTTTGQCMQTLEGHCGGVNWVPFVDNHVYMNTNRAFKMMSVNLSICPLKTRQVVIQMLLLRTRMTKLEEADAMDDMYKILDEDW</sequence>
<dbReference type="InterPro" id="IPR000845">
    <property type="entry name" value="Nucleoside_phosphorylase_d"/>
</dbReference>
<feature type="repeat" description="WD" evidence="3">
    <location>
        <begin position="913"/>
        <end position="954"/>
    </location>
</feature>
<feature type="domain" description="Nephrocystin 3-like N-terminal" evidence="5">
    <location>
        <begin position="359"/>
        <end position="516"/>
    </location>
</feature>
<dbReference type="GO" id="GO:0003824">
    <property type="term" value="F:catalytic activity"/>
    <property type="evidence" value="ECO:0007669"/>
    <property type="project" value="InterPro"/>
</dbReference>
<feature type="repeat" description="WD" evidence="3">
    <location>
        <begin position="1249"/>
        <end position="1290"/>
    </location>
</feature>
<feature type="repeat" description="WD" evidence="3">
    <location>
        <begin position="1165"/>
        <end position="1206"/>
    </location>
</feature>
<dbReference type="OrthoDB" id="1577640at2759"/>
<dbReference type="Pfam" id="PF00400">
    <property type="entry name" value="WD40"/>
    <property type="match status" value="15"/>
</dbReference>
<dbReference type="PANTHER" id="PTHR19848:SF8">
    <property type="entry name" value="F-BOX AND WD REPEAT DOMAIN CONTAINING 7"/>
    <property type="match status" value="1"/>
</dbReference>
<feature type="repeat" description="WD" evidence="3">
    <location>
        <begin position="1459"/>
        <end position="1500"/>
    </location>
</feature>
<evidence type="ECO:0000313" key="6">
    <source>
        <dbReference type="EMBL" id="CRG92733.1"/>
    </source>
</evidence>
<dbReference type="InterPro" id="IPR027417">
    <property type="entry name" value="P-loop_NTPase"/>
</dbReference>
<feature type="repeat" description="WD" evidence="3">
    <location>
        <begin position="1333"/>
        <end position="1374"/>
    </location>
</feature>
<dbReference type="OMA" id="TTTGQCM"/>
<feature type="domain" description="Nucleoside phosphorylase" evidence="4">
    <location>
        <begin position="15"/>
        <end position="282"/>
    </location>
</feature>
<dbReference type="Gene3D" id="3.40.50.300">
    <property type="entry name" value="P-loop containing nucleotide triphosphate hydrolases"/>
    <property type="match status" value="1"/>
</dbReference>
<evidence type="ECO:0000259" key="5">
    <source>
        <dbReference type="Pfam" id="PF24883"/>
    </source>
</evidence>
<dbReference type="InterPro" id="IPR056884">
    <property type="entry name" value="NPHP3-like_N"/>
</dbReference>
<dbReference type="Proteomes" id="UP000054383">
    <property type="component" value="Unassembled WGS sequence"/>
</dbReference>
<feature type="repeat" description="WD" evidence="3">
    <location>
        <begin position="1081"/>
        <end position="1122"/>
    </location>
</feature>
<dbReference type="PRINTS" id="PR00320">
    <property type="entry name" value="GPROTEINBRPT"/>
</dbReference>
<feature type="repeat" description="WD" evidence="3">
    <location>
        <begin position="1123"/>
        <end position="1164"/>
    </location>
</feature>
<keyword evidence="2" id="KW-0677">Repeat</keyword>
<feature type="repeat" description="WD" evidence="3">
    <location>
        <begin position="1291"/>
        <end position="1332"/>
    </location>
</feature>
<dbReference type="SUPFAM" id="SSF50978">
    <property type="entry name" value="WD40 repeat-like"/>
    <property type="match status" value="3"/>
</dbReference>
<evidence type="ECO:0000256" key="1">
    <source>
        <dbReference type="ARBA" id="ARBA00022574"/>
    </source>
</evidence>
<reference evidence="6 7" key="1">
    <citation type="submission" date="2015-04" db="EMBL/GenBank/DDBJ databases">
        <authorList>
            <person name="Syromyatnikov M.Y."/>
            <person name="Popov V.N."/>
        </authorList>
    </citation>
    <scope>NUCLEOTIDE SEQUENCE [LARGE SCALE GENOMIC DNA]</scope>
    <source>
        <strain evidence="6">WF-38-12</strain>
    </source>
</reference>
<feature type="repeat" description="WD" evidence="3">
    <location>
        <begin position="997"/>
        <end position="1038"/>
    </location>
</feature>
<dbReference type="InterPro" id="IPR035994">
    <property type="entry name" value="Nucleoside_phosphorylase_sf"/>
</dbReference>
<dbReference type="STRING" id="28573.A0A0U1MAS1"/>
<keyword evidence="1 3" id="KW-0853">WD repeat</keyword>
<dbReference type="SMART" id="SM00320">
    <property type="entry name" value="WD40"/>
    <property type="match status" value="16"/>
</dbReference>
<dbReference type="InterPro" id="IPR020472">
    <property type="entry name" value="WD40_PAC1"/>
</dbReference>
<accession>A0A0U1MAS1</accession>
<dbReference type="GO" id="GO:0035097">
    <property type="term" value="C:histone methyltransferase complex"/>
    <property type="evidence" value="ECO:0007669"/>
    <property type="project" value="UniProtKB-ARBA"/>
</dbReference>
<evidence type="ECO:0000313" key="7">
    <source>
        <dbReference type="Proteomes" id="UP000054383"/>
    </source>
</evidence>
<name>A0A0U1MAS1_TALIS</name>
<dbReference type="PANTHER" id="PTHR19848">
    <property type="entry name" value="WD40 REPEAT PROTEIN"/>
    <property type="match status" value="1"/>
</dbReference>
<gene>
    <name evidence="6" type="ORF">PISL3812_09800</name>
</gene>
<organism evidence="6 7">
    <name type="scientific">Talaromyces islandicus</name>
    <name type="common">Penicillium islandicum</name>
    <dbReference type="NCBI Taxonomy" id="28573"/>
    <lineage>
        <taxon>Eukaryota</taxon>
        <taxon>Fungi</taxon>
        <taxon>Dikarya</taxon>
        <taxon>Ascomycota</taxon>
        <taxon>Pezizomycotina</taxon>
        <taxon>Eurotiomycetes</taxon>
        <taxon>Eurotiomycetidae</taxon>
        <taxon>Eurotiales</taxon>
        <taxon>Trichocomaceae</taxon>
        <taxon>Talaromyces</taxon>
        <taxon>Talaromyces sect. Islandici</taxon>
    </lineage>
</organism>